<dbReference type="EMBL" id="BMAW01049666">
    <property type="protein sequence ID" value="GFS71786.1"/>
    <property type="molecule type" value="Genomic_DNA"/>
</dbReference>
<comment type="caution">
    <text evidence="1">The sequence shown here is derived from an EMBL/GenBank/DDBJ whole genome shotgun (WGS) entry which is preliminary data.</text>
</comment>
<accession>A0A8X6MQ08</accession>
<name>A0A8X6MQ08_NEPPI</name>
<organism evidence="1 2">
    <name type="scientific">Nephila pilipes</name>
    <name type="common">Giant wood spider</name>
    <name type="synonym">Nephila maculata</name>
    <dbReference type="NCBI Taxonomy" id="299642"/>
    <lineage>
        <taxon>Eukaryota</taxon>
        <taxon>Metazoa</taxon>
        <taxon>Ecdysozoa</taxon>
        <taxon>Arthropoda</taxon>
        <taxon>Chelicerata</taxon>
        <taxon>Arachnida</taxon>
        <taxon>Araneae</taxon>
        <taxon>Araneomorphae</taxon>
        <taxon>Entelegynae</taxon>
        <taxon>Araneoidea</taxon>
        <taxon>Nephilidae</taxon>
        <taxon>Nephila</taxon>
    </lineage>
</organism>
<dbReference type="Proteomes" id="UP000887013">
    <property type="component" value="Unassembled WGS sequence"/>
</dbReference>
<sequence>MPVKTLLQTFEITSDEVLIQCPILCERMTVNHFITTMPWKIIGPVQPALGSTGGLGRLDTYPLLLFTKRRSPEPVVEMLAEGGQWELCASPLTECMKPDLYRKAARACISGPQDVSRMGRRWDERRWTILYKASLARRRVWRDVSHLLTRMHRP</sequence>
<dbReference type="AlphaFoldDB" id="A0A8X6MQ08"/>
<keyword evidence="2" id="KW-1185">Reference proteome</keyword>
<reference evidence="1" key="1">
    <citation type="submission" date="2020-08" db="EMBL/GenBank/DDBJ databases">
        <title>Multicomponent nature underlies the extraordinary mechanical properties of spider dragline silk.</title>
        <authorList>
            <person name="Kono N."/>
            <person name="Nakamura H."/>
            <person name="Mori M."/>
            <person name="Yoshida Y."/>
            <person name="Ohtoshi R."/>
            <person name="Malay A.D."/>
            <person name="Moran D.A.P."/>
            <person name="Tomita M."/>
            <person name="Numata K."/>
            <person name="Arakawa K."/>
        </authorList>
    </citation>
    <scope>NUCLEOTIDE SEQUENCE</scope>
</reference>
<protein>
    <submittedName>
        <fullName evidence="1">Uncharacterized protein</fullName>
    </submittedName>
</protein>
<evidence type="ECO:0000313" key="2">
    <source>
        <dbReference type="Proteomes" id="UP000887013"/>
    </source>
</evidence>
<evidence type="ECO:0000313" key="1">
    <source>
        <dbReference type="EMBL" id="GFS71786.1"/>
    </source>
</evidence>
<proteinExistence type="predicted"/>
<gene>
    <name evidence="1" type="ORF">NPIL_267722</name>
</gene>